<keyword evidence="4 5" id="KW-0472">Membrane</keyword>
<feature type="transmembrane region" description="Helical" evidence="5">
    <location>
        <begin position="162"/>
        <end position="180"/>
    </location>
</feature>
<keyword evidence="3 5" id="KW-1133">Transmembrane helix</keyword>
<evidence type="ECO:0000256" key="3">
    <source>
        <dbReference type="ARBA" id="ARBA00022989"/>
    </source>
</evidence>
<accession>A0A3E0DSD5</accession>
<feature type="chain" id="PRO_5017718996" evidence="6">
    <location>
        <begin position="24"/>
        <end position="300"/>
    </location>
</feature>
<evidence type="ECO:0000313" key="8">
    <source>
        <dbReference type="EMBL" id="REG86457.1"/>
    </source>
</evidence>
<dbReference type="Pfam" id="PF00892">
    <property type="entry name" value="EamA"/>
    <property type="match status" value="1"/>
</dbReference>
<evidence type="ECO:0000256" key="2">
    <source>
        <dbReference type="ARBA" id="ARBA00022692"/>
    </source>
</evidence>
<evidence type="ECO:0000256" key="5">
    <source>
        <dbReference type="SAM" id="Phobius"/>
    </source>
</evidence>
<feature type="transmembrane region" description="Helical" evidence="5">
    <location>
        <begin position="252"/>
        <end position="272"/>
    </location>
</feature>
<evidence type="ECO:0000256" key="4">
    <source>
        <dbReference type="ARBA" id="ARBA00023136"/>
    </source>
</evidence>
<evidence type="ECO:0000256" key="1">
    <source>
        <dbReference type="ARBA" id="ARBA00004141"/>
    </source>
</evidence>
<dbReference type="PANTHER" id="PTHR32322">
    <property type="entry name" value="INNER MEMBRANE TRANSPORTER"/>
    <property type="match status" value="1"/>
</dbReference>
<dbReference type="PANTHER" id="PTHR32322:SF9">
    <property type="entry name" value="AMINO-ACID METABOLITE EFFLUX PUMP-RELATED"/>
    <property type="match status" value="1"/>
</dbReference>
<feature type="transmembrane region" description="Helical" evidence="5">
    <location>
        <begin position="138"/>
        <end position="156"/>
    </location>
</feature>
<dbReference type="SUPFAM" id="SSF103481">
    <property type="entry name" value="Multidrug resistance efflux transporter EmrE"/>
    <property type="match status" value="2"/>
</dbReference>
<feature type="transmembrane region" description="Helical" evidence="5">
    <location>
        <begin position="222"/>
        <end position="245"/>
    </location>
</feature>
<feature type="transmembrane region" description="Helical" evidence="5">
    <location>
        <begin position="112"/>
        <end position="131"/>
    </location>
</feature>
<comment type="caution">
    <text evidence="8">The sequence shown here is derived from an EMBL/GenBank/DDBJ whole genome shotgun (WGS) entry which is preliminary data.</text>
</comment>
<proteinExistence type="predicted"/>
<dbReference type="GO" id="GO:0016020">
    <property type="term" value="C:membrane"/>
    <property type="evidence" value="ECO:0007669"/>
    <property type="project" value="UniProtKB-SubCell"/>
</dbReference>
<dbReference type="Proteomes" id="UP000256542">
    <property type="component" value="Unassembled WGS sequence"/>
</dbReference>
<feature type="transmembrane region" description="Helical" evidence="5">
    <location>
        <begin position="87"/>
        <end position="106"/>
    </location>
</feature>
<feature type="transmembrane region" description="Helical" evidence="5">
    <location>
        <begin position="192"/>
        <end position="216"/>
    </location>
</feature>
<keyword evidence="9" id="KW-1185">Reference proteome</keyword>
<feature type="signal peptide" evidence="6">
    <location>
        <begin position="1"/>
        <end position="23"/>
    </location>
</feature>
<gene>
    <name evidence="8" type="ORF">DFP81_10120</name>
</gene>
<dbReference type="InterPro" id="IPR037185">
    <property type="entry name" value="EmrE-like"/>
</dbReference>
<feature type="domain" description="EamA" evidence="7">
    <location>
        <begin position="165"/>
        <end position="295"/>
    </location>
</feature>
<name>A0A3E0DSD5_9GAMM</name>
<sequence length="300" mass="32155">MNKRMTMNLKLIFSTFLALVAFAANSILCRLALVQDSTGRLIDPTSFTLVRLVSGAIMLLLLCLFYRATDERVSAVQRLGQVWHSGSWSGALALFIYALGFSYAYVSLATGIGALILFGAVQITLILLSFINGHRMKWLEWLGLAVAFSGFVYLLLPTLSTPSAMGFVLMAGAGVAWGIYTWQGKKVTKALFATTANFVRSLPFLVFALLLVGFQLEISLSGFWLAVASGAIMSGIGYAIWYAVLAHMSASVAAVLQLLVPILATLGGVIFAHEAVTLHLILATTAVLGGVLIVLIGKKK</sequence>
<keyword evidence="2 5" id="KW-0812">Transmembrane</keyword>
<evidence type="ECO:0000313" key="9">
    <source>
        <dbReference type="Proteomes" id="UP000256542"/>
    </source>
</evidence>
<dbReference type="InterPro" id="IPR050638">
    <property type="entry name" value="AA-Vitamin_Transporters"/>
</dbReference>
<organism evidence="8 9">
    <name type="scientific">Marinomonas pollencensis</name>
    <dbReference type="NCBI Taxonomy" id="491954"/>
    <lineage>
        <taxon>Bacteria</taxon>
        <taxon>Pseudomonadati</taxon>
        <taxon>Pseudomonadota</taxon>
        <taxon>Gammaproteobacteria</taxon>
        <taxon>Oceanospirillales</taxon>
        <taxon>Oceanospirillaceae</taxon>
        <taxon>Marinomonas</taxon>
    </lineage>
</organism>
<feature type="transmembrane region" description="Helical" evidence="5">
    <location>
        <begin position="278"/>
        <end position="297"/>
    </location>
</feature>
<dbReference type="EMBL" id="QUNG01000001">
    <property type="protein sequence ID" value="REG86457.1"/>
    <property type="molecule type" value="Genomic_DNA"/>
</dbReference>
<feature type="transmembrane region" description="Helical" evidence="5">
    <location>
        <begin position="47"/>
        <end position="66"/>
    </location>
</feature>
<keyword evidence="6" id="KW-0732">Signal</keyword>
<dbReference type="InterPro" id="IPR000620">
    <property type="entry name" value="EamA_dom"/>
</dbReference>
<evidence type="ECO:0000259" key="7">
    <source>
        <dbReference type="Pfam" id="PF00892"/>
    </source>
</evidence>
<protein>
    <submittedName>
        <fullName evidence="8">Threonine/homoserine efflux transporter RhtA</fullName>
    </submittedName>
</protein>
<reference evidence="8 9" key="1">
    <citation type="submission" date="2018-08" db="EMBL/GenBank/DDBJ databases">
        <title>Genomic Encyclopedia of Type Strains, Phase III (KMG-III): the genomes of soil and plant-associated and newly described type strains.</title>
        <authorList>
            <person name="Whitman W."/>
        </authorList>
    </citation>
    <scope>NUCLEOTIDE SEQUENCE [LARGE SCALE GENOMIC DNA]</scope>
    <source>
        <strain evidence="8 9">CECT 7375</strain>
    </source>
</reference>
<dbReference type="AlphaFoldDB" id="A0A3E0DSD5"/>
<comment type="subcellular location">
    <subcellularLocation>
        <location evidence="1">Membrane</location>
        <topology evidence="1">Multi-pass membrane protein</topology>
    </subcellularLocation>
</comment>
<evidence type="ECO:0000256" key="6">
    <source>
        <dbReference type="SAM" id="SignalP"/>
    </source>
</evidence>